<evidence type="ECO:0000313" key="2">
    <source>
        <dbReference type="EMBL" id="MCD9560394.1"/>
    </source>
</evidence>
<feature type="non-terminal residue" evidence="2">
    <location>
        <position position="1"/>
    </location>
</feature>
<feature type="region of interest" description="Disordered" evidence="1">
    <location>
        <begin position="44"/>
        <end position="82"/>
    </location>
</feature>
<protein>
    <submittedName>
        <fullName evidence="2">Uncharacterized protein</fullName>
    </submittedName>
</protein>
<evidence type="ECO:0000256" key="1">
    <source>
        <dbReference type="SAM" id="MobiDB-lite"/>
    </source>
</evidence>
<name>A0ABS8UNA8_DATST</name>
<gene>
    <name evidence="2" type="ORF">HAX54_019065</name>
</gene>
<evidence type="ECO:0000313" key="3">
    <source>
        <dbReference type="Proteomes" id="UP000823775"/>
    </source>
</evidence>
<accession>A0ABS8UNA8</accession>
<sequence length="82" mass="9255">SDGKGKSPISPLKYVIVASPRSENEKVKRYGELLWDYGRRKQDDGAISKNEVSGNAMSKFGGPKVSRQPVPDYNKKRWNTKK</sequence>
<keyword evidence="3" id="KW-1185">Reference proteome</keyword>
<dbReference type="EMBL" id="JACEIK010002312">
    <property type="protein sequence ID" value="MCD9560394.1"/>
    <property type="molecule type" value="Genomic_DNA"/>
</dbReference>
<organism evidence="2 3">
    <name type="scientific">Datura stramonium</name>
    <name type="common">Jimsonweed</name>
    <name type="synonym">Common thornapple</name>
    <dbReference type="NCBI Taxonomy" id="4076"/>
    <lineage>
        <taxon>Eukaryota</taxon>
        <taxon>Viridiplantae</taxon>
        <taxon>Streptophyta</taxon>
        <taxon>Embryophyta</taxon>
        <taxon>Tracheophyta</taxon>
        <taxon>Spermatophyta</taxon>
        <taxon>Magnoliopsida</taxon>
        <taxon>eudicotyledons</taxon>
        <taxon>Gunneridae</taxon>
        <taxon>Pentapetalae</taxon>
        <taxon>asterids</taxon>
        <taxon>lamiids</taxon>
        <taxon>Solanales</taxon>
        <taxon>Solanaceae</taxon>
        <taxon>Solanoideae</taxon>
        <taxon>Datureae</taxon>
        <taxon>Datura</taxon>
    </lineage>
</organism>
<dbReference type="Proteomes" id="UP000823775">
    <property type="component" value="Unassembled WGS sequence"/>
</dbReference>
<comment type="caution">
    <text evidence="2">The sequence shown here is derived from an EMBL/GenBank/DDBJ whole genome shotgun (WGS) entry which is preliminary data.</text>
</comment>
<proteinExistence type="predicted"/>
<reference evidence="2 3" key="1">
    <citation type="journal article" date="2021" name="BMC Genomics">
        <title>Datura genome reveals duplications of psychoactive alkaloid biosynthetic genes and high mutation rate following tissue culture.</title>
        <authorList>
            <person name="Rajewski A."/>
            <person name="Carter-House D."/>
            <person name="Stajich J."/>
            <person name="Litt A."/>
        </authorList>
    </citation>
    <scope>NUCLEOTIDE SEQUENCE [LARGE SCALE GENOMIC DNA]</scope>
    <source>
        <strain evidence="2">AR-01</strain>
    </source>
</reference>